<evidence type="ECO:0000259" key="13">
    <source>
        <dbReference type="Pfam" id="PF02875"/>
    </source>
</evidence>
<comment type="caution">
    <text evidence="15">The sequence shown here is derived from an EMBL/GenBank/DDBJ whole genome shotgun (WGS) entry which is preliminary data.</text>
</comment>
<dbReference type="UniPathway" id="UPA00219"/>
<evidence type="ECO:0000256" key="7">
    <source>
        <dbReference type="ARBA" id="ARBA00022984"/>
    </source>
</evidence>
<dbReference type="Gene3D" id="3.40.1190.10">
    <property type="entry name" value="Mur-like, catalytic domain"/>
    <property type="match status" value="1"/>
</dbReference>
<dbReference type="RefSeq" id="WP_176064251.1">
    <property type="nucleotide sequence ID" value="NZ_BJTG01000003.1"/>
</dbReference>
<dbReference type="EMBL" id="BJTG01000003">
    <property type="protein sequence ID" value="GEJ56775.1"/>
    <property type="molecule type" value="Genomic_DNA"/>
</dbReference>
<organism evidence="15 16">
    <name type="scientific">Anaeromyxobacter diazotrophicus</name>
    <dbReference type="NCBI Taxonomy" id="2590199"/>
    <lineage>
        <taxon>Bacteria</taxon>
        <taxon>Pseudomonadati</taxon>
        <taxon>Myxococcota</taxon>
        <taxon>Myxococcia</taxon>
        <taxon>Myxococcales</taxon>
        <taxon>Cystobacterineae</taxon>
        <taxon>Anaeromyxobacteraceae</taxon>
        <taxon>Anaeromyxobacter</taxon>
    </lineage>
</organism>
<comment type="pathway">
    <text evidence="10 11">Cell wall biogenesis; peptidoglycan biosynthesis.</text>
</comment>
<dbReference type="HAMAP" id="MF_02019">
    <property type="entry name" value="MurF"/>
    <property type="match status" value="1"/>
</dbReference>
<dbReference type="SUPFAM" id="SSF63418">
    <property type="entry name" value="MurE/MurF N-terminal domain"/>
    <property type="match status" value="1"/>
</dbReference>
<reference evidence="16" key="1">
    <citation type="journal article" date="2020" name="Appl. Environ. Microbiol.">
        <title>Diazotrophic Anaeromyxobacter Isolates from Soils.</title>
        <authorList>
            <person name="Masuda Y."/>
            <person name="Yamanaka H."/>
            <person name="Xu Z.X."/>
            <person name="Shiratori Y."/>
            <person name="Aono T."/>
            <person name="Amachi S."/>
            <person name="Senoo K."/>
            <person name="Itoh H."/>
        </authorList>
    </citation>
    <scope>NUCLEOTIDE SEQUENCE [LARGE SCALE GENOMIC DNA]</scope>
    <source>
        <strain evidence="16">R267</strain>
    </source>
</reference>
<gene>
    <name evidence="10 15" type="primary">murF</name>
    <name evidence="15" type="ORF">AMYX_15160</name>
</gene>
<evidence type="ECO:0000256" key="9">
    <source>
        <dbReference type="ARBA" id="ARBA00023316"/>
    </source>
</evidence>
<feature type="binding site" evidence="10">
    <location>
        <begin position="117"/>
        <end position="123"/>
    </location>
    <ligand>
        <name>ATP</name>
        <dbReference type="ChEBI" id="CHEBI:30616"/>
    </ligand>
</feature>
<evidence type="ECO:0000256" key="11">
    <source>
        <dbReference type="RuleBase" id="RU004136"/>
    </source>
</evidence>
<keyword evidence="3 10" id="KW-0132">Cell division</keyword>
<dbReference type="PANTHER" id="PTHR43024:SF1">
    <property type="entry name" value="UDP-N-ACETYLMURAMOYL-TRIPEPTIDE--D-ALANYL-D-ALANINE LIGASE"/>
    <property type="match status" value="1"/>
</dbReference>
<evidence type="ECO:0000259" key="14">
    <source>
        <dbReference type="Pfam" id="PF08245"/>
    </source>
</evidence>
<dbReference type="InterPro" id="IPR000713">
    <property type="entry name" value="Mur_ligase_N"/>
</dbReference>
<dbReference type="Gene3D" id="3.90.190.20">
    <property type="entry name" value="Mur ligase, C-terminal domain"/>
    <property type="match status" value="1"/>
</dbReference>
<comment type="subcellular location">
    <subcellularLocation>
        <location evidence="10 11">Cytoplasm</location>
    </subcellularLocation>
</comment>
<dbReference type="InterPro" id="IPR051046">
    <property type="entry name" value="MurCDEF_CellWall_CoF430Synth"/>
</dbReference>
<keyword evidence="5 10" id="KW-0067">ATP-binding</keyword>
<keyword evidence="16" id="KW-1185">Reference proteome</keyword>
<comment type="function">
    <text evidence="10 11">Involved in cell wall formation. Catalyzes the final step in the synthesis of UDP-N-acetylmuramoyl-pentapeptide, the precursor of murein.</text>
</comment>
<evidence type="ECO:0000256" key="2">
    <source>
        <dbReference type="ARBA" id="ARBA00022598"/>
    </source>
</evidence>
<feature type="domain" description="Mur ligase N-terminal catalytic" evidence="12">
    <location>
        <begin position="26"/>
        <end position="103"/>
    </location>
</feature>
<comment type="catalytic activity">
    <reaction evidence="10 11">
        <text>D-alanyl-D-alanine + UDP-N-acetyl-alpha-D-muramoyl-L-alanyl-gamma-D-glutamyl-meso-2,6-diaminopimelate + ATP = UDP-N-acetyl-alpha-D-muramoyl-L-alanyl-gamma-D-glutamyl-meso-2,6-diaminopimeloyl-D-alanyl-D-alanine + ADP + phosphate + H(+)</text>
        <dbReference type="Rhea" id="RHEA:28374"/>
        <dbReference type="ChEBI" id="CHEBI:15378"/>
        <dbReference type="ChEBI" id="CHEBI:30616"/>
        <dbReference type="ChEBI" id="CHEBI:43474"/>
        <dbReference type="ChEBI" id="CHEBI:57822"/>
        <dbReference type="ChEBI" id="CHEBI:61386"/>
        <dbReference type="ChEBI" id="CHEBI:83905"/>
        <dbReference type="ChEBI" id="CHEBI:456216"/>
        <dbReference type="EC" id="6.3.2.10"/>
    </reaction>
</comment>
<dbReference type="GO" id="GO:0051301">
    <property type="term" value="P:cell division"/>
    <property type="evidence" value="ECO:0007669"/>
    <property type="project" value="UniProtKB-KW"/>
</dbReference>
<evidence type="ECO:0000259" key="12">
    <source>
        <dbReference type="Pfam" id="PF01225"/>
    </source>
</evidence>
<dbReference type="Pfam" id="PF02875">
    <property type="entry name" value="Mur_ligase_C"/>
    <property type="match status" value="1"/>
</dbReference>
<evidence type="ECO:0000313" key="16">
    <source>
        <dbReference type="Proteomes" id="UP000503640"/>
    </source>
</evidence>
<evidence type="ECO:0000256" key="5">
    <source>
        <dbReference type="ARBA" id="ARBA00022840"/>
    </source>
</evidence>
<dbReference type="InterPro" id="IPR035911">
    <property type="entry name" value="MurE/MurF_N"/>
</dbReference>
<dbReference type="SUPFAM" id="SSF53623">
    <property type="entry name" value="MurD-like peptide ligases, catalytic domain"/>
    <property type="match status" value="1"/>
</dbReference>
<dbReference type="GO" id="GO:0047480">
    <property type="term" value="F:UDP-N-acetylmuramoyl-tripeptide-D-alanyl-D-alanine ligase activity"/>
    <property type="evidence" value="ECO:0007669"/>
    <property type="project" value="UniProtKB-UniRule"/>
</dbReference>
<keyword evidence="1 10" id="KW-0963">Cytoplasm</keyword>
<dbReference type="InterPro" id="IPR036565">
    <property type="entry name" value="Mur-like_cat_sf"/>
</dbReference>
<dbReference type="GO" id="GO:0071555">
    <property type="term" value="P:cell wall organization"/>
    <property type="evidence" value="ECO:0007669"/>
    <property type="project" value="UniProtKB-KW"/>
</dbReference>
<dbReference type="Gene3D" id="3.40.1390.10">
    <property type="entry name" value="MurE/MurF, N-terminal domain"/>
    <property type="match status" value="1"/>
</dbReference>
<evidence type="ECO:0000256" key="3">
    <source>
        <dbReference type="ARBA" id="ARBA00022618"/>
    </source>
</evidence>
<evidence type="ECO:0000256" key="6">
    <source>
        <dbReference type="ARBA" id="ARBA00022960"/>
    </source>
</evidence>
<dbReference type="InterPro" id="IPR013221">
    <property type="entry name" value="Mur_ligase_cen"/>
</dbReference>
<sequence length="474" mass="49032">MNGPRFTRYELASAAGGRFVGPPPPEVQGVTTDTRQLGPGACFVALRGERFDGHDFLPQARAAGAACAVVEEGRLASLPAAALALPLLAVRDSLEALALLARYHRRRFAIPVVGVTGSNGKTTTREMIGLVLRTRGPALKTEGNLNNEIGVPLTLLGLAPEHQRAVIEMGMNHPGEVARLAAMAEPQVGVVTMAGAAHVEHFGGDVEGVADAKAELYFALPRGGVAVANADDPRMLKRAQASGRSLITFAAGRGHRGDVVVLEVLEHGPAGLRFTLGLGQKEVLVALPLVGLHNAANAAAAAAAAMALGYGDKEIAQGLAQVQPVGRRLRIEDLPSGVTLVDDCYNANPASMTAALATLGAVAGPGRRAVAVLGDMLELGATEEAMHRVLGEQAAHAVARLHAFGPRSRHTAEAARAAGLADVTHTTDLPELVAQVKERLAPGDVLLVKGSRANQLERLVAALGSTPTQPGDAH</sequence>
<dbReference type="NCBIfam" id="TIGR01143">
    <property type="entry name" value="murF"/>
    <property type="match status" value="1"/>
</dbReference>
<feature type="domain" description="Mur ligase central" evidence="14">
    <location>
        <begin position="115"/>
        <end position="305"/>
    </location>
</feature>
<proteinExistence type="inferred from homology"/>
<dbReference type="InterPro" id="IPR036615">
    <property type="entry name" value="Mur_ligase_C_dom_sf"/>
</dbReference>
<dbReference type="SUPFAM" id="SSF53244">
    <property type="entry name" value="MurD-like peptide ligases, peptide-binding domain"/>
    <property type="match status" value="1"/>
</dbReference>
<feature type="domain" description="Mur ligase C-terminal" evidence="13">
    <location>
        <begin position="328"/>
        <end position="452"/>
    </location>
</feature>
<dbReference type="GO" id="GO:0005524">
    <property type="term" value="F:ATP binding"/>
    <property type="evidence" value="ECO:0007669"/>
    <property type="project" value="UniProtKB-UniRule"/>
</dbReference>
<dbReference type="AlphaFoldDB" id="A0A7I9VK75"/>
<name>A0A7I9VK75_9BACT</name>
<accession>A0A7I9VK75</accession>
<dbReference type="GO" id="GO:0005737">
    <property type="term" value="C:cytoplasm"/>
    <property type="evidence" value="ECO:0007669"/>
    <property type="project" value="UniProtKB-SubCell"/>
</dbReference>
<dbReference type="InterPro" id="IPR004101">
    <property type="entry name" value="Mur_ligase_C"/>
</dbReference>
<dbReference type="PANTHER" id="PTHR43024">
    <property type="entry name" value="UDP-N-ACETYLMURAMOYL-TRIPEPTIDE--D-ALANYL-D-ALANINE LIGASE"/>
    <property type="match status" value="1"/>
</dbReference>
<keyword evidence="6 10" id="KW-0133">Cell shape</keyword>
<keyword evidence="8 10" id="KW-0131">Cell cycle</keyword>
<keyword evidence="4 10" id="KW-0547">Nucleotide-binding</keyword>
<keyword evidence="7 10" id="KW-0573">Peptidoglycan synthesis</keyword>
<dbReference type="InterPro" id="IPR005863">
    <property type="entry name" value="UDP-N-AcMur_synth"/>
</dbReference>
<evidence type="ECO:0000256" key="8">
    <source>
        <dbReference type="ARBA" id="ARBA00023306"/>
    </source>
</evidence>
<evidence type="ECO:0000256" key="1">
    <source>
        <dbReference type="ARBA" id="ARBA00022490"/>
    </source>
</evidence>
<dbReference type="Pfam" id="PF01225">
    <property type="entry name" value="Mur_ligase"/>
    <property type="match status" value="1"/>
</dbReference>
<protein>
    <recommendedName>
        <fullName evidence="10 11">UDP-N-acetylmuramoyl-tripeptide--D-alanyl-D-alanine ligase</fullName>
        <ecNumber evidence="10 11">6.3.2.10</ecNumber>
    </recommendedName>
    <alternativeName>
        <fullName evidence="10">D-alanyl-D-alanine-adding enzyme</fullName>
    </alternativeName>
</protein>
<dbReference type="Pfam" id="PF08245">
    <property type="entry name" value="Mur_ligase_M"/>
    <property type="match status" value="1"/>
</dbReference>
<dbReference type="GO" id="GO:0009252">
    <property type="term" value="P:peptidoglycan biosynthetic process"/>
    <property type="evidence" value="ECO:0007669"/>
    <property type="project" value="UniProtKB-UniRule"/>
</dbReference>
<keyword evidence="9 10" id="KW-0961">Cell wall biogenesis/degradation</keyword>
<keyword evidence="2 10" id="KW-0436">Ligase</keyword>
<evidence type="ECO:0000313" key="15">
    <source>
        <dbReference type="EMBL" id="GEJ56775.1"/>
    </source>
</evidence>
<evidence type="ECO:0000256" key="4">
    <source>
        <dbReference type="ARBA" id="ARBA00022741"/>
    </source>
</evidence>
<dbReference type="GO" id="GO:0008360">
    <property type="term" value="P:regulation of cell shape"/>
    <property type="evidence" value="ECO:0007669"/>
    <property type="project" value="UniProtKB-KW"/>
</dbReference>
<dbReference type="Proteomes" id="UP000503640">
    <property type="component" value="Unassembled WGS sequence"/>
</dbReference>
<dbReference type="EC" id="6.3.2.10" evidence="10 11"/>
<evidence type="ECO:0000256" key="10">
    <source>
        <dbReference type="HAMAP-Rule" id="MF_02019"/>
    </source>
</evidence>
<comment type="similarity">
    <text evidence="10">Belongs to the MurCDEF family. MurF subfamily.</text>
</comment>